<comment type="caution">
    <text evidence="3">The sequence shown here is derived from an EMBL/GenBank/DDBJ whole genome shotgun (WGS) entry which is preliminary data.</text>
</comment>
<feature type="domain" description="HTH arsR-type" evidence="2">
    <location>
        <begin position="30"/>
        <end position="114"/>
    </location>
</feature>
<dbReference type="Gene3D" id="1.10.10.10">
    <property type="entry name" value="Winged helix-like DNA-binding domain superfamily/Winged helix DNA-binding domain"/>
    <property type="match status" value="1"/>
</dbReference>
<name>A0A2R6A608_9ARCH</name>
<dbReference type="EMBL" id="NEXC01000119">
    <property type="protein sequence ID" value="PSN81902.1"/>
    <property type="molecule type" value="Genomic_DNA"/>
</dbReference>
<dbReference type="InterPro" id="IPR036388">
    <property type="entry name" value="WH-like_DNA-bd_sf"/>
</dbReference>
<dbReference type="Pfam" id="PF12840">
    <property type="entry name" value="HTH_20"/>
    <property type="match status" value="1"/>
</dbReference>
<gene>
    <name evidence="3" type="ORF">B9Q01_09525</name>
</gene>
<organism evidence="3 4">
    <name type="scientific">Candidatus Marsarchaeota G1 archaeon OSP_D</name>
    <dbReference type="NCBI Taxonomy" id="1978155"/>
    <lineage>
        <taxon>Archaea</taxon>
        <taxon>Candidatus Marsarchaeota</taxon>
        <taxon>Candidatus Marsarchaeota group 1</taxon>
    </lineage>
</organism>
<keyword evidence="1" id="KW-0812">Transmembrane</keyword>
<dbReference type="SUPFAM" id="SSF46785">
    <property type="entry name" value="Winged helix' DNA-binding domain"/>
    <property type="match status" value="1"/>
</dbReference>
<proteinExistence type="predicted"/>
<keyword evidence="1" id="KW-1133">Transmembrane helix</keyword>
<evidence type="ECO:0000313" key="4">
    <source>
        <dbReference type="Proteomes" id="UP000240880"/>
    </source>
</evidence>
<dbReference type="InterPro" id="IPR011991">
    <property type="entry name" value="ArsR-like_HTH"/>
</dbReference>
<feature type="transmembrane region" description="Helical" evidence="1">
    <location>
        <begin position="137"/>
        <end position="159"/>
    </location>
</feature>
<dbReference type="SMART" id="SM00418">
    <property type="entry name" value="HTH_ARSR"/>
    <property type="match status" value="1"/>
</dbReference>
<dbReference type="AlphaFoldDB" id="A0A2R6A608"/>
<dbReference type="InterPro" id="IPR036390">
    <property type="entry name" value="WH_DNA-bd_sf"/>
</dbReference>
<dbReference type="GO" id="GO:0003700">
    <property type="term" value="F:DNA-binding transcription factor activity"/>
    <property type="evidence" value="ECO:0007669"/>
    <property type="project" value="InterPro"/>
</dbReference>
<dbReference type="CDD" id="cd00090">
    <property type="entry name" value="HTH_ARSR"/>
    <property type="match status" value="1"/>
</dbReference>
<evidence type="ECO:0000256" key="1">
    <source>
        <dbReference type="SAM" id="Phobius"/>
    </source>
</evidence>
<evidence type="ECO:0000259" key="2">
    <source>
        <dbReference type="SMART" id="SM00418"/>
    </source>
</evidence>
<accession>A0A2R6A608</accession>
<keyword evidence="1" id="KW-0472">Membrane</keyword>
<reference evidence="3 4" key="1">
    <citation type="submission" date="2017-04" db="EMBL/GenBank/DDBJ databases">
        <title>Novel microbial lineages endemic to geothermal iron-oxide mats fill important gaps in the evolutionary history of Archaea.</title>
        <authorList>
            <person name="Jay Z.J."/>
            <person name="Beam J.P."/>
            <person name="Dlakic M."/>
            <person name="Rusch D.B."/>
            <person name="Kozubal M.A."/>
            <person name="Inskeep W.P."/>
        </authorList>
    </citation>
    <scope>NUCLEOTIDE SEQUENCE [LARGE SCALE GENOMIC DNA]</scope>
    <source>
        <strain evidence="3">OSP_D</strain>
    </source>
</reference>
<feature type="transmembrane region" description="Helical" evidence="1">
    <location>
        <begin position="215"/>
        <end position="236"/>
    </location>
</feature>
<evidence type="ECO:0000313" key="3">
    <source>
        <dbReference type="EMBL" id="PSN81902.1"/>
    </source>
</evidence>
<dbReference type="InterPro" id="IPR001845">
    <property type="entry name" value="HTH_ArsR_DNA-bd_dom"/>
</dbReference>
<protein>
    <recommendedName>
        <fullName evidence="2">HTH arsR-type domain-containing protein</fullName>
    </recommendedName>
</protein>
<dbReference type="Proteomes" id="UP000240880">
    <property type="component" value="Unassembled WGS sequence"/>
</dbReference>
<sequence length="247" mass="27411">MSSRFKGINEDEAIDLLSADSPKDVERLKLIAEELDNDTGRAIFELIYEGVETVSEISQKLNLTIQLVSYHVEKLLMAGLIKEKDEGVWFSEKGRRVKHYAPARIAIMIVPSMKLLKQNAEAKETSKNALLKLVKRITGGFAVGFTSFVAIGAGIRSIVTSYATRVITPSETTTNTLTSALQSIQSLAPLVRPFDIRSGAQNVFSTLVSTITNEISNPLIALPSLAFALLFTYVFFRLMKSFFPRRF</sequence>